<dbReference type="AlphaFoldDB" id="A0AAV1FW14"/>
<evidence type="ECO:0000313" key="2">
    <source>
        <dbReference type="EMBL" id="CAJ1064598.1"/>
    </source>
</evidence>
<name>A0AAV1FW14_XYRNO</name>
<gene>
    <name evidence="2" type="ORF">XNOV1_A009949</name>
</gene>
<feature type="compositionally biased region" description="Low complexity" evidence="1">
    <location>
        <begin position="49"/>
        <end position="59"/>
    </location>
</feature>
<keyword evidence="3" id="KW-1185">Reference proteome</keyword>
<organism evidence="2 3">
    <name type="scientific">Xyrichtys novacula</name>
    <name type="common">Pearly razorfish</name>
    <name type="synonym">Hemipteronotus novacula</name>
    <dbReference type="NCBI Taxonomy" id="13765"/>
    <lineage>
        <taxon>Eukaryota</taxon>
        <taxon>Metazoa</taxon>
        <taxon>Chordata</taxon>
        <taxon>Craniata</taxon>
        <taxon>Vertebrata</taxon>
        <taxon>Euteleostomi</taxon>
        <taxon>Actinopterygii</taxon>
        <taxon>Neopterygii</taxon>
        <taxon>Teleostei</taxon>
        <taxon>Neoteleostei</taxon>
        <taxon>Acanthomorphata</taxon>
        <taxon>Eupercaria</taxon>
        <taxon>Labriformes</taxon>
        <taxon>Labridae</taxon>
        <taxon>Xyrichtys</taxon>
    </lineage>
</organism>
<reference evidence="2" key="1">
    <citation type="submission" date="2023-08" db="EMBL/GenBank/DDBJ databases">
        <authorList>
            <person name="Alioto T."/>
            <person name="Alioto T."/>
            <person name="Gomez Garrido J."/>
        </authorList>
    </citation>
    <scope>NUCLEOTIDE SEQUENCE</scope>
</reference>
<dbReference type="Proteomes" id="UP001178508">
    <property type="component" value="Chromosome 9"/>
</dbReference>
<proteinExistence type="predicted"/>
<evidence type="ECO:0000313" key="3">
    <source>
        <dbReference type="Proteomes" id="UP001178508"/>
    </source>
</evidence>
<sequence length="174" mass="18816">MKRSFSTTEALAMVIDSDEMESDPPQDPSSSDSEKSTTTASESDLDFFPQPSSSPSSSSETEEETEATPVSSTWTGRNGVVWSSTNQETLFHPPAMGRKKGGPTHYATVRVHNIESAFGLFFTPEVIDLVVENTNLYGHLSQQKSHPPALKGSAKRELTKPVCSVGNTSAMNTE</sequence>
<protein>
    <submittedName>
        <fullName evidence="2">PiggyBac transposable element-derived protein 4-like</fullName>
    </submittedName>
</protein>
<feature type="compositionally biased region" description="Low complexity" evidence="1">
    <location>
        <begin position="28"/>
        <end position="42"/>
    </location>
</feature>
<feature type="region of interest" description="Disordered" evidence="1">
    <location>
        <begin position="1"/>
        <end position="102"/>
    </location>
</feature>
<accession>A0AAV1FW14</accession>
<evidence type="ECO:0000256" key="1">
    <source>
        <dbReference type="SAM" id="MobiDB-lite"/>
    </source>
</evidence>
<dbReference type="EMBL" id="OY660872">
    <property type="protein sequence ID" value="CAJ1064598.1"/>
    <property type="molecule type" value="Genomic_DNA"/>
</dbReference>